<dbReference type="CDD" id="cd17546">
    <property type="entry name" value="REC_hyHK_CKI1_RcsC-like"/>
    <property type="match status" value="1"/>
</dbReference>
<dbReference type="OrthoDB" id="60033at2759"/>
<feature type="compositionally biased region" description="Low complexity" evidence="10">
    <location>
        <begin position="910"/>
        <end position="924"/>
    </location>
</feature>
<dbReference type="CDD" id="cd00082">
    <property type="entry name" value="HisKA"/>
    <property type="match status" value="1"/>
</dbReference>
<evidence type="ECO:0000256" key="7">
    <source>
        <dbReference type="ARBA" id="ARBA00022840"/>
    </source>
</evidence>
<dbReference type="SMART" id="SM00387">
    <property type="entry name" value="HATPase_c"/>
    <property type="match status" value="1"/>
</dbReference>
<feature type="region of interest" description="Disordered" evidence="10">
    <location>
        <begin position="1611"/>
        <end position="1645"/>
    </location>
</feature>
<dbReference type="InterPro" id="IPR011006">
    <property type="entry name" value="CheY-like_superfamily"/>
</dbReference>
<dbReference type="InterPro" id="IPR000719">
    <property type="entry name" value="Prot_kinase_dom"/>
</dbReference>
<dbReference type="InterPro" id="IPR036097">
    <property type="entry name" value="HisK_dim/P_sf"/>
</dbReference>
<dbReference type="SMART" id="SM00388">
    <property type="entry name" value="HisKA"/>
    <property type="match status" value="1"/>
</dbReference>
<evidence type="ECO:0000259" key="11">
    <source>
        <dbReference type="PROSITE" id="PS50011"/>
    </source>
</evidence>
<dbReference type="Gene3D" id="3.40.50.2300">
    <property type="match status" value="1"/>
</dbReference>
<dbReference type="Gene3D" id="3.30.450.40">
    <property type="match status" value="1"/>
</dbReference>
<dbReference type="Pfam" id="PF13191">
    <property type="entry name" value="AAA_16"/>
    <property type="match status" value="1"/>
</dbReference>
<dbReference type="InterPro" id="IPR041664">
    <property type="entry name" value="AAA_16"/>
</dbReference>
<dbReference type="PROSITE" id="PS50109">
    <property type="entry name" value="HIS_KIN"/>
    <property type="match status" value="1"/>
</dbReference>
<dbReference type="PROSITE" id="PS50011">
    <property type="entry name" value="PROTEIN_KINASE_DOM"/>
    <property type="match status" value="1"/>
</dbReference>
<dbReference type="PRINTS" id="PR00344">
    <property type="entry name" value="BCTRLSENSOR"/>
</dbReference>
<dbReference type="InterPro" id="IPR004358">
    <property type="entry name" value="Sig_transdc_His_kin-like_C"/>
</dbReference>
<feature type="domain" description="Protein kinase" evidence="11">
    <location>
        <begin position="1"/>
        <end position="370"/>
    </location>
</feature>
<evidence type="ECO:0000313" key="14">
    <source>
        <dbReference type="EMBL" id="CDS05960.1"/>
    </source>
</evidence>
<keyword evidence="7" id="KW-0067">ATP-binding</keyword>
<feature type="region of interest" description="Disordered" evidence="10">
    <location>
        <begin position="2294"/>
        <end position="2316"/>
    </location>
</feature>
<evidence type="ECO:0000256" key="4">
    <source>
        <dbReference type="ARBA" id="ARBA00022679"/>
    </source>
</evidence>
<protein>
    <recommendedName>
        <fullName evidence="2">histidine kinase</fullName>
        <ecNumber evidence="2">2.7.13.3</ecNumber>
    </recommendedName>
</protein>
<keyword evidence="5" id="KW-0547">Nucleotide-binding</keyword>
<evidence type="ECO:0000256" key="8">
    <source>
        <dbReference type="ARBA" id="ARBA00023012"/>
    </source>
</evidence>
<dbReference type="InterPro" id="IPR001789">
    <property type="entry name" value="Sig_transdc_resp-reg_receiver"/>
</dbReference>
<dbReference type="Gene3D" id="1.10.287.130">
    <property type="match status" value="1"/>
</dbReference>
<dbReference type="InterPro" id="IPR003594">
    <property type="entry name" value="HATPase_dom"/>
</dbReference>
<dbReference type="InterPro" id="IPR029016">
    <property type="entry name" value="GAF-like_dom_sf"/>
</dbReference>
<dbReference type="SUPFAM" id="SSF47384">
    <property type="entry name" value="Homodimeric domain of signal transducing histidine kinase"/>
    <property type="match status" value="1"/>
</dbReference>
<dbReference type="SMART" id="SM00220">
    <property type="entry name" value="S_TKc"/>
    <property type="match status" value="1"/>
</dbReference>
<dbReference type="Pfam" id="PF00072">
    <property type="entry name" value="Response_reg"/>
    <property type="match status" value="1"/>
</dbReference>
<feature type="domain" description="Histidine kinase" evidence="12">
    <location>
        <begin position="1882"/>
        <end position="2105"/>
    </location>
</feature>
<dbReference type="Pfam" id="PF00069">
    <property type="entry name" value="Pkinase"/>
    <property type="match status" value="1"/>
</dbReference>
<dbReference type="SUPFAM" id="SSF55874">
    <property type="entry name" value="ATPase domain of HSP90 chaperone/DNA topoisomerase II/histidine kinase"/>
    <property type="match status" value="1"/>
</dbReference>
<dbReference type="Pfam" id="PF13185">
    <property type="entry name" value="GAF_2"/>
    <property type="match status" value="1"/>
</dbReference>
<dbReference type="SUPFAM" id="SSF52540">
    <property type="entry name" value="P-loop containing nucleoside triphosphate hydrolases"/>
    <property type="match status" value="1"/>
</dbReference>
<keyword evidence="3 9" id="KW-0597">Phosphoprotein</keyword>
<evidence type="ECO:0000259" key="13">
    <source>
        <dbReference type="PROSITE" id="PS50110"/>
    </source>
</evidence>
<dbReference type="FunFam" id="1.10.287.130:FF:000002">
    <property type="entry name" value="Two-component osmosensing histidine kinase"/>
    <property type="match status" value="1"/>
</dbReference>
<dbReference type="SMART" id="SM00065">
    <property type="entry name" value="GAF"/>
    <property type="match status" value="1"/>
</dbReference>
<feature type="region of interest" description="Disordered" evidence="10">
    <location>
        <begin position="433"/>
        <end position="483"/>
    </location>
</feature>
<dbReference type="CDD" id="cd16922">
    <property type="entry name" value="HATPase_EvgS-ArcB-TorS-like"/>
    <property type="match status" value="1"/>
</dbReference>
<comment type="catalytic activity">
    <reaction evidence="1">
        <text>ATP + protein L-histidine = ADP + protein N-phospho-L-histidine.</text>
        <dbReference type="EC" id="2.7.13.3"/>
    </reaction>
</comment>
<feature type="modified residue" description="4-aspartylphosphate" evidence="9">
    <location>
        <position position="2386"/>
    </location>
</feature>
<gene>
    <name evidence="14" type="ORF">LRAMOSA08488</name>
</gene>
<keyword evidence="4" id="KW-0808">Transferase</keyword>
<dbReference type="PANTHER" id="PTHR45339">
    <property type="entry name" value="HYBRID SIGNAL TRANSDUCTION HISTIDINE KINASE J"/>
    <property type="match status" value="1"/>
</dbReference>
<evidence type="ECO:0000259" key="12">
    <source>
        <dbReference type="PROSITE" id="PS50109"/>
    </source>
</evidence>
<dbReference type="GO" id="GO:0000155">
    <property type="term" value="F:phosphorelay sensor kinase activity"/>
    <property type="evidence" value="ECO:0007669"/>
    <property type="project" value="InterPro"/>
</dbReference>
<dbReference type="GO" id="GO:0005524">
    <property type="term" value="F:ATP binding"/>
    <property type="evidence" value="ECO:0007669"/>
    <property type="project" value="UniProtKB-KW"/>
</dbReference>
<evidence type="ECO:0000256" key="5">
    <source>
        <dbReference type="ARBA" id="ARBA00022741"/>
    </source>
</evidence>
<dbReference type="Pfam" id="PF02518">
    <property type="entry name" value="HATPase_c"/>
    <property type="match status" value="1"/>
</dbReference>
<evidence type="ECO:0000256" key="3">
    <source>
        <dbReference type="ARBA" id="ARBA00022553"/>
    </source>
</evidence>
<dbReference type="FunFam" id="3.30.565.10:FF:000010">
    <property type="entry name" value="Sensor histidine kinase RcsC"/>
    <property type="match status" value="1"/>
</dbReference>
<dbReference type="EMBL" id="LK023318">
    <property type="protein sequence ID" value="CDS05960.1"/>
    <property type="molecule type" value="Genomic_DNA"/>
</dbReference>
<keyword evidence="8" id="KW-0902">Two-component regulatory system</keyword>
<organism evidence="14">
    <name type="scientific">Lichtheimia ramosa</name>
    <dbReference type="NCBI Taxonomy" id="688394"/>
    <lineage>
        <taxon>Eukaryota</taxon>
        <taxon>Fungi</taxon>
        <taxon>Fungi incertae sedis</taxon>
        <taxon>Mucoromycota</taxon>
        <taxon>Mucoromycotina</taxon>
        <taxon>Mucoromycetes</taxon>
        <taxon>Mucorales</taxon>
        <taxon>Lichtheimiaceae</taxon>
        <taxon>Lichtheimia</taxon>
    </lineage>
</organism>
<reference evidence="14" key="1">
    <citation type="journal article" date="2014" name="Genome Announc.">
        <title>De novo whole-genome sequence and genome annotation of Lichtheimia ramosa.</title>
        <authorList>
            <person name="Linde J."/>
            <person name="Schwartze V."/>
            <person name="Binder U."/>
            <person name="Lass-Florl C."/>
            <person name="Voigt K."/>
            <person name="Horn F."/>
        </authorList>
    </citation>
    <scope>NUCLEOTIDE SEQUENCE</scope>
    <source>
        <strain evidence="14">JMRC FSU:6197</strain>
    </source>
</reference>
<evidence type="ECO:0000256" key="6">
    <source>
        <dbReference type="ARBA" id="ARBA00022777"/>
    </source>
</evidence>
<dbReference type="SUPFAM" id="SSF56112">
    <property type="entry name" value="Protein kinase-like (PK-like)"/>
    <property type="match status" value="1"/>
</dbReference>
<dbReference type="InterPro" id="IPR036890">
    <property type="entry name" value="HATPase_C_sf"/>
</dbReference>
<evidence type="ECO:0000256" key="2">
    <source>
        <dbReference type="ARBA" id="ARBA00012438"/>
    </source>
</evidence>
<evidence type="ECO:0000256" key="10">
    <source>
        <dbReference type="SAM" id="MobiDB-lite"/>
    </source>
</evidence>
<evidence type="ECO:0000256" key="9">
    <source>
        <dbReference type="PROSITE-ProRule" id="PRU00169"/>
    </source>
</evidence>
<proteinExistence type="predicted"/>
<dbReference type="Gene3D" id="3.30.565.10">
    <property type="entry name" value="Histidine kinase-like ATPase, C-terminal domain"/>
    <property type="match status" value="1"/>
</dbReference>
<feature type="compositionally biased region" description="Low complexity" evidence="10">
    <location>
        <begin position="2294"/>
        <end position="2312"/>
    </location>
</feature>
<accession>A0A077WEX4</accession>
<dbReference type="PROSITE" id="PS50110">
    <property type="entry name" value="RESPONSE_REGULATORY"/>
    <property type="match status" value="1"/>
</dbReference>
<feature type="region of interest" description="Disordered" evidence="10">
    <location>
        <begin position="498"/>
        <end position="521"/>
    </location>
</feature>
<feature type="compositionally biased region" description="Polar residues" evidence="10">
    <location>
        <begin position="447"/>
        <end position="469"/>
    </location>
</feature>
<dbReference type="InterPro" id="IPR027417">
    <property type="entry name" value="P-loop_NTPase"/>
</dbReference>
<dbReference type="InterPro" id="IPR005467">
    <property type="entry name" value="His_kinase_dom"/>
</dbReference>
<dbReference type="EC" id="2.7.13.3" evidence="2"/>
<dbReference type="InterPro" id="IPR011009">
    <property type="entry name" value="Kinase-like_dom_sf"/>
</dbReference>
<dbReference type="PANTHER" id="PTHR45339:SF5">
    <property type="entry name" value="HISTIDINE KINASE"/>
    <property type="match status" value="1"/>
</dbReference>
<name>A0A077WEX4_9FUNG</name>
<feature type="domain" description="Response regulatory" evidence="13">
    <location>
        <begin position="2334"/>
        <end position="2457"/>
    </location>
</feature>
<evidence type="ECO:0000256" key="1">
    <source>
        <dbReference type="ARBA" id="ARBA00000085"/>
    </source>
</evidence>
<dbReference type="InterPro" id="IPR003018">
    <property type="entry name" value="GAF"/>
</dbReference>
<feature type="region of interest" description="Disordered" evidence="10">
    <location>
        <begin position="885"/>
        <end position="931"/>
    </location>
</feature>
<feature type="compositionally biased region" description="Polar residues" evidence="10">
    <location>
        <begin position="1626"/>
        <end position="1635"/>
    </location>
</feature>
<sequence length="2473" mass="276792">MFSSSGSSNGTSVELAGALSGGSLHITGYHFRTVTTMSLAHGENVNYVFGYRLSDKTAVVAKVSVASLQLEREFYIIKRLYQTHDGSQYLVRPLEYINLPSGMAVAIYADEGCNYRQKLDDAYTTSCSDGSGNNTVCASSTSSSSATFTTGASMDGSSSVSSSSSSNNSKRGFWRQHQLQSNSSIQILSQETTTPYDLSTFLRFAIQCTDCLEFIHRHNTLHGEVRLSAFQYQNDRVKLWNFGSNARTCEKYLTSEGWRKTASHREAIEQLLVYMSPEQTGRTTYTADHRSDIYSLGIVFFILLTGQTPFDGGPLEILNGILSRKVPLVHEIQLDVPEIVSSIVEKMTNKTPDDRYSSMHGIRSDLKECLRRLTTGSYSEPIAPFALAQHDIASVFTLPKTLYGREAVISEMTYMIERHMTYYSTNNTARSTTAAAAARSSKRSSRPMSHTNSPAAPPLQFSSSAATHQSGGGDTTTTISTSTSVSCTTSSSAAAASEYGDPVVHDSSGAPSHYSSPFGELESDASSRIMAGPARQRTTLVGVYGPGGIGKSTLFRSVQPTARKNGYIATAKFDSRNKVPYVGVLRPLSQILQQILSEPEDEIRMFNDHLKMALGAHFSNISTLVDLVPELKTLVYGTTPDPSKHHAATNTATAAAADYASAVDNIEARNRFQNVYVEVMRAICQWRMTTLFLDDLHQADEPSLDLLQALVNCKVNVLIFISYRDQELTEAQNALLHNDVANIQLLKIEPLDKSSLLDLLCDVLHRPRENKEARDELQPLAEVIDRRTKGNAFYTTQFLQTLERKKLIWFDWESSEWTYDLNKIEESTLLSNMKADSQLDVGFMVAKLKELSRDGQHLLKLASSVGDSFSWEMVRTLMMDCELDDQSVSEGDSSTSSIQDDDNDDDDRSTYTSISESSSITQQTWNEWDDRTKRVRPASSLRNTSFGRSTATGSIDPISGLHAVLQEGYVVQVGTDEFKWSHDRITQAATELIKPKSRQKIHFKIAQHLMQGDQVDILLTAEHLLKCTDLLLLVPDKTAYRQLMINAGNQGMTSGAHSMAFSYYKLAIELGDPETEWNDDQYTTTIQLYSNALAMSFINGAYEMMHRLLDTVYARARNPLDRVTAYQIQSRYYLAVKKPDESRDTLLECYRDLGFKDITFSLTLEMVQDEYSKLGRLIDQVGMNKLPTIERSEDPYLTASLYITDELLHVMYWTGQKKEMYFLACRMLNLSIERGMTPFTGSACTIVGMGYVDLFKRYSFGEEIGRIGTVLADKYGGSYGRGRSYMMYSMFCCQWNHHNRESVQWYSTGASLSHCAGDRIFAQYHQVMLAVTMLHCGYDLADVLRQAEDTYHDIHAWSSKMINMMKIIAIVRVVKALQGRTYVDTPNVFDGDDGFNDAHFVQETCRQHAHADVALNWYESYKLLALVLYGYTDKAIQVGQFCYNTIHHNPCVKSTRESLFYYSLALIEKIRQGVSLDKREEYLAQIKVNQEILHEWVVHSRINYVMYWTLIQAELASLDGGPTSVVEAIRFYEEAMNQAREGGWYFILSVVHEYAGAFYSRVGMHNLAYGLTKKAIDLYTMHGSYGKARQLSTKFASLLAEYNDDRRECRETGVQTDPTPFLDGKTWSSATSSSPHPGRDEPCVTSTEIIPPVTTEQTLMTLDIIDMASILKSSQVLSSEVKSDRLLTSMMSIILENSGADSGVIIIKEEKNISKKEKYGIGAYGCQQEGETSTTYDPPRELSDKDSMTSSRIIHHAINTRENLFIPEVARDPRFAVGPWFENAGNKSVICMPIIHRNSVVGCLFIEGPVGIFTRRHIMVLSLLCQQMGISLTNANLFKSIQRVTAANRRMIEMQTVALEEAKRSKEEADKATRLREIFLANMSHEIRTPFAGFYGMISLLADTRLDPEQYDLVMVAKSSCENLLKIIDDLLNFSKLQAGKVSLDLSAVVVEDMIGDVIDILMATAFQKRINITYTLAKDVPSVVMGDANRLRQVLINLLGNAIKFTHEGEIHIRCSIQGRDKQNDNVKLLFEVIDTGIGISDEQQKVLFMPFSQVDGSTTRKYGGTGLGLSISLQLVKLMGGEIRVTSTPGQGSNFNFSIQVSPLVNQSTQQDRDLYTMLQHLQHVHVLVAAKHKSTIAMIQNFLPDVSVKGACNFNDFSALAQDQQYGSTMTDKLRQVIVIDVLLANDPDFSTWLDQMYRLVDAAQCTIVMHYPTHGSSHQSFSRGAAGNGQLLENAAHDNDNRNQTRSTVSVVLNQPSQHHNLFERNNVVPIAAPIRRQKLLRIILRSLEDSPSSSPYPSSTRRASSRPVITKPTSEVITDQERALFKTMNILVAEDNPVAQKLIYKQLVRFDFNVTCANNGAEAVAIWQKQPEGYFQMGFFDHHMPKCDGVEATKRIRKMEAHEHRSIKLPIVALTADIQHSAKDLCMNAGMNDYLTKPLNQSVLVTTLRRFCCPNQQDTTPSSFPTQD</sequence>
<dbReference type="Pfam" id="PF00512">
    <property type="entry name" value="HisKA"/>
    <property type="match status" value="1"/>
</dbReference>
<dbReference type="SUPFAM" id="SSF52172">
    <property type="entry name" value="CheY-like"/>
    <property type="match status" value="1"/>
</dbReference>
<dbReference type="Gene3D" id="1.10.510.10">
    <property type="entry name" value="Transferase(Phosphotransferase) domain 1"/>
    <property type="match status" value="1"/>
</dbReference>
<dbReference type="SUPFAM" id="SSF55781">
    <property type="entry name" value="GAF domain-like"/>
    <property type="match status" value="1"/>
</dbReference>
<keyword evidence="6" id="KW-0418">Kinase</keyword>
<dbReference type="SMART" id="SM00448">
    <property type="entry name" value="REC"/>
    <property type="match status" value="1"/>
</dbReference>
<dbReference type="InterPro" id="IPR003661">
    <property type="entry name" value="HisK_dim/P_dom"/>
</dbReference>